<protein>
    <submittedName>
        <fullName evidence="1">Uncharacterized protein</fullName>
    </submittedName>
</protein>
<dbReference type="Proteomes" id="UP000821845">
    <property type="component" value="Chromosome 5"/>
</dbReference>
<dbReference type="EMBL" id="CM023485">
    <property type="protein sequence ID" value="KAH6931305.1"/>
    <property type="molecule type" value="Genomic_DNA"/>
</dbReference>
<name>A0ACB7S9L0_HYAAI</name>
<evidence type="ECO:0000313" key="1">
    <source>
        <dbReference type="EMBL" id="KAH6931305.1"/>
    </source>
</evidence>
<evidence type="ECO:0000313" key="2">
    <source>
        <dbReference type="Proteomes" id="UP000821845"/>
    </source>
</evidence>
<gene>
    <name evidence="1" type="ORF">HPB50_023504</name>
</gene>
<comment type="caution">
    <text evidence="1">The sequence shown here is derived from an EMBL/GenBank/DDBJ whole genome shotgun (WGS) entry which is preliminary data.</text>
</comment>
<sequence length="181" mass="19717">MAGCALRQYTIRRRRTADSAAQSLEEQRASTRSAITTLRHDSEHEELPTSLMGGTSYSAVTGSATLGHSLRNHPVDGPGDAVAVAGLGHAATRLGMLPLTKAVANFADHVVVVAWLIQAALFRVHVWKPPPTNTPPNLPLVPAAGVQNDRRHFIFYRIVRVHTCPGQIRHNFLYEECGPDD</sequence>
<reference evidence="1" key="1">
    <citation type="submission" date="2020-05" db="EMBL/GenBank/DDBJ databases">
        <title>Large-scale comparative analyses of tick genomes elucidate their genetic diversity and vector capacities.</title>
        <authorList>
            <person name="Jia N."/>
            <person name="Wang J."/>
            <person name="Shi W."/>
            <person name="Du L."/>
            <person name="Sun Y."/>
            <person name="Zhan W."/>
            <person name="Jiang J."/>
            <person name="Wang Q."/>
            <person name="Zhang B."/>
            <person name="Ji P."/>
            <person name="Sakyi L.B."/>
            <person name="Cui X."/>
            <person name="Yuan T."/>
            <person name="Jiang B."/>
            <person name="Yang W."/>
            <person name="Lam T.T.-Y."/>
            <person name="Chang Q."/>
            <person name="Ding S."/>
            <person name="Wang X."/>
            <person name="Zhu J."/>
            <person name="Ruan X."/>
            <person name="Zhao L."/>
            <person name="Wei J."/>
            <person name="Que T."/>
            <person name="Du C."/>
            <person name="Cheng J."/>
            <person name="Dai P."/>
            <person name="Han X."/>
            <person name="Huang E."/>
            <person name="Gao Y."/>
            <person name="Liu J."/>
            <person name="Shao H."/>
            <person name="Ye R."/>
            <person name="Li L."/>
            <person name="Wei W."/>
            <person name="Wang X."/>
            <person name="Wang C."/>
            <person name="Yang T."/>
            <person name="Huo Q."/>
            <person name="Li W."/>
            <person name="Guo W."/>
            <person name="Chen H."/>
            <person name="Zhou L."/>
            <person name="Ni X."/>
            <person name="Tian J."/>
            <person name="Zhou Y."/>
            <person name="Sheng Y."/>
            <person name="Liu T."/>
            <person name="Pan Y."/>
            <person name="Xia L."/>
            <person name="Li J."/>
            <person name="Zhao F."/>
            <person name="Cao W."/>
        </authorList>
    </citation>
    <scope>NUCLEOTIDE SEQUENCE</scope>
    <source>
        <strain evidence="1">Hyas-2018</strain>
    </source>
</reference>
<keyword evidence="2" id="KW-1185">Reference proteome</keyword>
<accession>A0ACB7S9L0</accession>
<proteinExistence type="predicted"/>
<organism evidence="1 2">
    <name type="scientific">Hyalomma asiaticum</name>
    <name type="common">Tick</name>
    <dbReference type="NCBI Taxonomy" id="266040"/>
    <lineage>
        <taxon>Eukaryota</taxon>
        <taxon>Metazoa</taxon>
        <taxon>Ecdysozoa</taxon>
        <taxon>Arthropoda</taxon>
        <taxon>Chelicerata</taxon>
        <taxon>Arachnida</taxon>
        <taxon>Acari</taxon>
        <taxon>Parasitiformes</taxon>
        <taxon>Ixodida</taxon>
        <taxon>Ixodoidea</taxon>
        <taxon>Ixodidae</taxon>
        <taxon>Hyalomminae</taxon>
        <taxon>Hyalomma</taxon>
    </lineage>
</organism>